<dbReference type="PANTHER" id="PTHR32133:SF408">
    <property type="entry name" value="OS07G0120400 PROTEIN"/>
    <property type="match status" value="1"/>
</dbReference>
<dbReference type="SUPFAM" id="SSF50965">
    <property type="entry name" value="Galactose oxidase, central domain"/>
    <property type="match status" value="1"/>
</dbReference>
<protein>
    <recommendedName>
        <fullName evidence="2">F-box protein AT5G49610-like beta-propeller domain-containing protein</fullName>
    </recommendedName>
</protein>
<dbReference type="Pfam" id="PF23635">
    <property type="entry name" value="Beta-prop_AT5G49610-like"/>
    <property type="match status" value="1"/>
</dbReference>
<feature type="compositionally biased region" description="Low complexity" evidence="1">
    <location>
        <begin position="23"/>
        <end position="52"/>
    </location>
</feature>
<dbReference type="InterPro" id="IPR011043">
    <property type="entry name" value="Gal_Oxase/kelch_b-propeller"/>
</dbReference>
<dbReference type="EMBL" id="OZ075118">
    <property type="protein sequence ID" value="CAL5091711.1"/>
    <property type="molecule type" value="Genomic_DNA"/>
</dbReference>
<proteinExistence type="predicted"/>
<name>A0ABC9GCG6_9POAL</name>
<feature type="region of interest" description="Disordered" evidence="1">
    <location>
        <begin position="20"/>
        <end position="52"/>
    </location>
</feature>
<reference evidence="3 4" key="2">
    <citation type="submission" date="2024-10" db="EMBL/GenBank/DDBJ databases">
        <authorList>
            <person name="Ryan C."/>
        </authorList>
    </citation>
    <scope>NUCLEOTIDE SEQUENCE [LARGE SCALE GENOMIC DNA]</scope>
</reference>
<gene>
    <name evidence="3" type="ORF">URODEC1_LOCUS114520</name>
</gene>
<sequence length="358" mass="39352">MPPPDLIDDATAEILLRLLPDDPSSAPRSSASRGAASSPAAPSSAATASSTGRPPLLGFFRNRREADRCPEFVSTIGASPFCCTPEFDCESWWTLDCRHGRVLFHTIDLDAVGFVVWDPVTDDKHYLPEPEYEFIHHGAAVFCAADGCNHLDCHGGPFHVVVVTPDQDREEYATVASVYSSETRAWEEVSYLEIQCQVVGTPCLLAGDALYLMATLGLGLFKYDLAKRELSVMNAPEDYHYELLGTIMTADGGGLGLAGVDNFRLHLWSWQDDAKKWVHDRIIDLKSLLPVHALPSSPMLIGFMEGSDTIFMNTYAGAFAIKVISGQVRKVGERGRYYSVLPYRSFYTPDLAGQLPPL</sequence>
<dbReference type="AlphaFoldDB" id="A0ABC9GCG6"/>
<dbReference type="Proteomes" id="UP001497457">
    <property type="component" value="Chromosome 8b"/>
</dbReference>
<evidence type="ECO:0000313" key="3">
    <source>
        <dbReference type="EMBL" id="CAL5091711.1"/>
    </source>
</evidence>
<organism evidence="3 4">
    <name type="scientific">Urochloa decumbens</name>
    <dbReference type="NCBI Taxonomy" id="240449"/>
    <lineage>
        <taxon>Eukaryota</taxon>
        <taxon>Viridiplantae</taxon>
        <taxon>Streptophyta</taxon>
        <taxon>Embryophyta</taxon>
        <taxon>Tracheophyta</taxon>
        <taxon>Spermatophyta</taxon>
        <taxon>Magnoliopsida</taxon>
        <taxon>Liliopsida</taxon>
        <taxon>Poales</taxon>
        <taxon>Poaceae</taxon>
        <taxon>PACMAD clade</taxon>
        <taxon>Panicoideae</taxon>
        <taxon>Panicodae</taxon>
        <taxon>Paniceae</taxon>
        <taxon>Melinidinae</taxon>
        <taxon>Urochloa</taxon>
    </lineage>
</organism>
<keyword evidence="4" id="KW-1185">Reference proteome</keyword>
<evidence type="ECO:0000259" key="2">
    <source>
        <dbReference type="Pfam" id="PF23635"/>
    </source>
</evidence>
<accession>A0ABC9GCG6</accession>
<reference evidence="4" key="1">
    <citation type="submission" date="2024-06" db="EMBL/GenBank/DDBJ databases">
        <authorList>
            <person name="Ryan C."/>
        </authorList>
    </citation>
    <scope>NUCLEOTIDE SEQUENCE [LARGE SCALE GENOMIC DNA]</scope>
</reference>
<dbReference type="InterPro" id="IPR056594">
    <property type="entry name" value="AT5G49610-like_b-prop"/>
</dbReference>
<evidence type="ECO:0000313" key="4">
    <source>
        <dbReference type="Proteomes" id="UP001497457"/>
    </source>
</evidence>
<feature type="domain" description="F-box protein AT5G49610-like beta-propeller" evidence="2">
    <location>
        <begin position="95"/>
        <end position="334"/>
    </location>
</feature>
<evidence type="ECO:0000256" key="1">
    <source>
        <dbReference type="SAM" id="MobiDB-lite"/>
    </source>
</evidence>
<dbReference type="PANTHER" id="PTHR32133">
    <property type="entry name" value="OS07G0120400 PROTEIN"/>
    <property type="match status" value="1"/>
</dbReference>